<sequence>MTAPRDVWQKAVSFLPTYDIDGYAACFHEDGCVEFPFAPPGLPKRIEGRDGILKSMGPLWRGAKAAGRKGAGMENVVVHETHDPEVVIIEFDAAREDANGTYRLSYVHVVRVRDGKIVSLRDYVDSWAISQALRGISSSTT</sequence>
<dbReference type="InterPro" id="IPR032710">
    <property type="entry name" value="NTF2-like_dom_sf"/>
</dbReference>
<dbReference type="SUPFAM" id="SSF54427">
    <property type="entry name" value="NTF2-like"/>
    <property type="match status" value="1"/>
</dbReference>
<proteinExistence type="predicted"/>
<accession>A0A0K1QEK6</accession>
<feature type="domain" description="SnoaL-like" evidence="1">
    <location>
        <begin position="17"/>
        <end position="119"/>
    </location>
</feature>
<dbReference type="Pfam" id="PF12680">
    <property type="entry name" value="SnoaL_2"/>
    <property type="match status" value="1"/>
</dbReference>
<evidence type="ECO:0000313" key="3">
    <source>
        <dbReference type="Proteomes" id="UP000064967"/>
    </source>
</evidence>
<dbReference type="AlphaFoldDB" id="A0A0K1QEK6"/>
<gene>
    <name evidence="2" type="ORF">AKJ09_10859</name>
</gene>
<protein>
    <recommendedName>
        <fullName evidence="1">SnoaL-like domain-containing protein</fullName>
    </recommendedName>
</protein>
<reference evidence="2 3" key="1">
    <citation type="submission" date="2015-08" db="EMBL/GenBank/DDBJ databases">
        <authorList>
            <person name="Babu N.S."/>
            <person name="Beckwith C.J."/>
            <person name="Beseler K.G."/>
            <person name="Brison A."/>
            <person name="Carone J.V."/>
            <person name="Caskin T.P."/>
            <person name="Diamond M."/>
            <person name="Durham M.E."/>
            <person name="Foxe J.M."/>
            <person name="Go M."/>
            <person name="Henderson B.A."/>
            <person name="Jones I.B."/>
            <person name="McGettigan J.A."/>
            <person name="Micheletti S.J."/>
            <person name="Nasrallah M.E."/>
            <person name="Ortiz D."/>
            <person name="Piller C.R."/>
            <person name="Privatt S.R."/>
            <person name="Schneider S.L."/>
            <person name="Sharp S."/>
            <person name="Smith T.C."/>
            <person name="Stanton J.D."/>
            <person name="Ullery H.E."/>
            <person name="Wilson R.J."/>
            <person name="Serrano M.G."/>
            <person name="Buck G."/>
            <person name="Lee V."/>
            <person name="Wang Y."/>
            <person name="Carvalho R."/>
            <person name="Voegtly L."/>
            <person name="Shi R."/>
            <person name="Duckworth R."/>
            <person name="Johnson A."/>
            <person name="Loviza R."/>
            <person name="Walstead R."/>
            <person name="Shah Z."/>
            <person name="Kiflezghi M."/>
            <person name="Wade K."/>
            <person name="Ball S.L."/>
            <person name="Bradley K.W."/>
            <person name="Asai D.J."/>
            <person name="Bowman C.A."/>
            <person name="Russell D.A."/>
            <person name="Pope W.H."/>
            <person name="Jacobs-Sera D."/>
            <person name="Hendrix R.W."/>
            <person name="Hatfull G.F."/>
        </authorList>
    </citation>
    <scope>NUCLEOTIDE SEQUENCE [LARGE SCALE GENOMIC DNA]</scope>
    <source>
        <strain evidence="2 3">DSM 27648</strain>
    </source>
</reference>
<dbReference type="Gene3D" id="3.10.450.50">
    <property type="match status" value="1"/>
</dbReference>
<dbReference type="InterPro" id="IPR037401">
    <property type="entry name" value="SnoaL-like"/>
</dbReference>
<dbReference type="EMBL" id="CP012333">
    <property type="protein sequence ID" value="AKV04196.1"/>
    <property type="molecule type" value="Genomic_DNA"/>
</dbReference>
<evidence type="ECO:0000313" key="2">
    <source>
        <dbReference type="EMBL" id="AKV04196.1"/>
    </source>
</evidence>
<organism evidence="2 3">
    <name type="scientific">Labilithrix luteola</name>
    <dbReference type="NCBI Taxonomy" id="1391654"/>
    <lineage>
        <taxon>Bacteria</taxon>
        <taxon>Pseudomonadati</taxon>
        <taxon>Myxococcota</taxon>
        <taxon>Polyangia</taxon>
        <taxon>Polyangiales</taxon>
        <taxon>Labilitrichaceae</taxon>
        <taxon>Labilithrix</taxon>
    </lineage>
</organism>
<evidence type="ECO:0000259" key="1">
    <source>
        <dbReference type="Pfam" id="PF12680"/>
    </source>
</evidence>
<dbReference type="RefSeq" id="WP_169928610.1">
    <property type="nucleotide sequence ID" value="NZ_CP012333.1"/>
</dbReference>
<dbReference type="STRING" id="1391654.AKJ09_10859"/>
<dbReference type="KEGG" id="llu:AKJ09_10859"/>
<name>A0A0K1QEK6_9BACT</name>
<keyword evidence="3" id="KW-1185">Reference proteome</keyword>
<dbReference type="Proteomes" id="UP000064967">
    <property type="component" value="Chromosome"/>
</dbReference>